<dbReference type="InterPro" id="IPR001228">
    <property type="entry name" value="IspD"/>
</dbReference>
<reference evidence="9 10" key="1">
    <citation type="journal article" date="2024" name="Int. J. Syst. Evol. Microbiol.">
        <title>Clostridium omnivorum sp. nov., isolated from anoxic soil under the treatment of reductive soil disinfestation.</title>
        <authorList>
            <person name="Ueki A."/>
            <person name="Tonouchi A."/>
            <person name="Kaku N."/>
            <person name="Honma S."/>
            <person name="Ueki K."/>
        </authorList>
    </citation>
    <scope>NUCLEOTIDE SEQUENCE [LARGE SCALE GENOMIC DNA]</scope>
    <source>
        <strain evidence="9 10">E14</strain>
    </source>
</reference>
<evidence type="ECO:0000256" key="6">
    <source>
        <dbReference type="ARBA" id="ARBA00022679"/>
    </source>
</evidence>
<keyword evidence="7 9" id="KW-0548">Nucleotidyltransferase</keyword>
<dbReference type="EMBL" id="BRXR01000001">
    <property type="protein sequence ID" value="GLC28681.1"/>
    <property type="molecule type" value="Genomic_DNA"/>
</dbReference>
<dbReference type="InterPro" id="IPR029044">
    <property type="entry name" value="Nucleotide-diphossugar_trans"/>
</dbReference>
<dbReference type="InterPro" id="IPR050088">
    <property type="entry name" value="IspD/TarI_cytidylyltransf_bact"/>
</dbReference>
<keyword evidence="8" id="KW-0414">Isoprene biosynthesis</keyword>
<comment type="caution">
    <text evidence="9">The sequence shown here is derived from an EMBL/GenBank/DDBJ whole genome shotgun (WGS) entry which is preliminary data.</text>
</comment>
<dbReference type="Gene3D" id="3.90.550.10">
    <property type="entry name" value="Spore Coat Polysaccharide Biosynthesis Protein SpsA, Chain A"/>
    <property type="match status" value="1"/>
</dbReference>
<comment type="pathway">
    <text evidence="2">Isoprenoid biosynthesis; isopentenyl diphosphate biosynthesis via DXP pathway; isopentenyl diphosphate from 1-deoxy-D-xylulose 5-phosphate: step 2/6.</text>
</comment>
<proteinExistence type="inferred from homology"/>
<accession>A0ABQ5N0G1</accession>
<evidence type="ECO:0000256" key="7">
    <source>
        <dbReference type="ARBA" id="ARBA00022695"/>
    </source>
</evidence>
<comment type="similarity">
    <text evidence="3">Belongs to the IspD/TarI cytidylyltransferase family. IspD subfamily.</text>
</comment>
<dbReference type="InterPro" id="IPR018294">
    <property type="entry name" value="ISPD_synthase_CS"/>
</dbReference>
<evidence type="ECO:0000256" key="8">
    <source>
        <dbReference type="ARBA" id="ARBA00023229"/>
    </source>
</evidence>
<comment type="catalytic activity">
    <reaction evidence="1">
        <text>2-C-methyl-D-erythritol 4-phosphate + CTP + H(+) = 4-CDP-2-C-methyl-D-erythritol + diphosphate</text>
        <dbReference type="Rhea" id="RHEA:13429"/>
        <dbReference type="ChEBI" id="CHEBI:15378"/>
        <dbReference type="ChEBI" id="CHEBI:33019"/>
        <dbReference type="ChEBI" id="CHEBI:37563"/>
        <dbReference type="ChEBI" id="CHEBI:57823"/>
        <dbReference type="ChEBI" id="CHEBI:58262"/>
        <dbReference type="EC" id="2.7.7.60"/>
    </reaction>
</comment>
<dbReference type="Proteomes" id="UP001208567">
    <property type="component" value="Unassembled WGS sequence"/>
</dbReference>
<dbReference type="CDD" id="cd02516">
    <property type="entry name" value="CDP-ME_synthetase"/>
    <property type="match status" value="1"/>
</dbReference>
<keyword evidence="10" id="KW-1185">Reference proteome</keyword>
<name>A0ABQ5N0G1_9CLOT</name>
<evidence type="ECO:0000256" key="3">
    <source>
        <dbReference type="ARBA" id="ARBA00009789"/>
    </source>
</evidence>
<protein>
    <recommendedName>
        <fullName evidence="5">2-C-methyl-D-erythritol 4-phosphate cytidylyltransferase</fullName>
        <ecNumber evidence="4">2.7.7.60</ecNumber>
    </recommendedName>
</protein>
<evidence type="ECO:0000256" key="2">
    <source>
        <dbReference type="ARBA" id="ARBA00004787"/>
    </source>
</evidence>
<evidence type="ECO:0000313" key="9">
    <source>
        <dbReference type="EMBL" id="GLC28681.1"/>
    </source>
</evidence>
<dbReference type="PANTHER" id="PTHR32125:SF8">
    <property type="entry name" value="RIBITOL-5-PHOSPHATE CYTIDYLYLTRANSFERASE"/>
    <property type="match status" value="1"/>
</dbReference>
<organism evidence="9 10">
    <name type="scientific">Clostridium omnivorum</name>
    <dbReference type="NCBI Taxonomy" id="1604902"/>
    <lineage>
        <taxon>Bacteria</taxon>
        <taxon>Bacillati</taxon>
        <taxon>Bacillota</taxon>
        <taxon>Clostridia</taxon>
        <taxon>Eubacteriales</taxon>
        <taxon>Clostridiaceae</taxon>
        <taxon>Clostridium</taxon>
    </lineage>
</organism>
<dbReference type="SUPFAM" id="SSF53448">
    <property type="entry name" value="Nucleotide-diphospho-sugar transferases"/>
    <property type="match status" value="1"/>
</dbReference>
<sequence length="215" mass="24539">MNIDLPKQFMTFNNKTIMEYTVDKFNKCSMIDEIVIVMNKQYISKAQEILNKVKFNKNVVVIEGGSSRQESTYMALKHLSNKNADIVVIHDVVRPFITEDIIKKSILEAADYGAVDVCVKATDTIVKEKDGFIDFIPRREELYNGQTPQVFKYSIIKKAHEAAINDNFTDTTDDVKLVLRIGQKVKIVEGSYDNIKLTTQSDIELFKKLFGKEGN</sequence>
<gene>
    <name evidence="9" type="primary">ispD_1</name>
    <name evidence="9" type="ORF">bsdE14_00910</name>
</gene>
<keyword evidence="6" id="KW-0808">Transferase</keyword>
<dbReference type="PANTHER" id="PTHR32125">
    <property type="entry name" value="2-C-METHYL-D-ERYTHRITOL 4-PHOSPHATE CYTIDYLYLTRANSFERASE, CHLOROPLASTIC"/>
    <property type="match status" value="1"/>
</dbReference>
<dbReference type="Pfam" id="PF01128">
    <property type="entry name" value="IspD"/>
    <property type="match status" value="1"/>
</dbReference>
<dbReference type="EC" id="2.7.7.60" evidence="4"/>
<dbReference type="NCBIfam" id="TIGR00453">
    <property type="entry name" value="ispD"/>
    <property type="match status" value="1"/>
</dbReference>
<evidence type="ECO:0000313" key="10">
    <source>
        <dbReference type="Proteomes" id="UP001208567"/>
    </source>
</evidence>
<dbReference type="PROSITE" id="PS01295">
    <property type="entry name" value="ISPD"/>
    <property type="match status" value="1"/>
</dbReference>
<evidence type="ECO:0000256" key="4">
    <source>
        <dbReference type="ARBA" id="ARBA00012526"/>
    </source>
</evidence>
<dbReference type="GO" id="GO:0016779">
    <property type="term" value="F:nucleotidyltransferase activity"/>
    <property type="evidence" value="ECO:0007669"/>
    <property type="project" value="UniProtKB-KW"/>
</dbReference>
<evidence type="ECO:0000256" key="5">
    <source>
        <dbReference type="ARBA" id="ARBA00019056"/>
    </source>
</evidence>
<dbReference type="InterPro" id="IPR034683">
    <property type="entry name" value="IspD/TarI"/>
</dbReference>
<dbReference type="NCBIfam" id="NF001183">
    <property type="entry name" value="PRK00155.1-3"/>
    <property type="match status" value="1"/>
</dbReference>
<evidence type="ECO:0000256" key="1">
    <source>
        <dbReference type="ARBA" id="ARBA00001282"/>
    </source>
</evidence>